<dbReference type="OrthoDB" id="5978043at2759"/>
<dbReference type="SMART" id="SM00343">
    <property type="entry name" value="ZnF_C2HC"/>
    <property type="match status" value="2"/>
</dbReference>
<sequence length="67" mass="7846">MKHQREQHKTPKEVECYRCGGRHYATHCRFKDVDCRSCGKEAHLAKVCRSSKKRSQQPVTLETIQIC</sequence>
<reference evidence="2" key="1">
    <citation type="submission" date="2017-05" db="UniProtKB">
        <authorList>
            <consortium name="EnsemblMetazoa"/>
        </authorList>
    </citation>
    <scope>IDENTIFICATION</scope>
</reference>
<dbReference type="GO" id="GO:0003676">
    <property type="term" value="F:nucleic acid binding"/>
    <property type="evidence" value="ECO:0007669"/>
    <property type="project" value="InterPro"/>
</dbReference>
<evidence type="ECO:0000313" key="2">
    <source>
        <dbReference type="EnsemblMetazoa" id="Aqu2.1.42993_001"/>
    </source>
</evidence>
<dbReference type="InterPro" id="IPR036875">
    <property type="entry name" value="Znf_CCHC_sf"/>
</dbReference>
<dbReference type="InParanoid" id="A0A1X7VUA5"/>
<accession>A0A1X7VUA5</accession>
<protein>
    <recommendedName>
        <fullName evidence="1">CCHC-type domain-containing protein</fullName>
    </recommendedName>
</protein>
<feature type="domain" description="CCHC-type" evidence="1">
    <location>
        <begin position="34"/>
        <end position="50"/>
    </location>
</feature>
<feature type="domain" description="CCHC-type" evidence="1">
    <location>
        <begin position="15"/>
        <end position="30"/>
    </location>
</feature>
<dbReference type="GO" id="GO:0008270">
    <property type="term" value="F:zinc ion binding"/>
    <property type="evidence" value="ECO:0007669"/>
    <property type="project" value="InterPro"/>
</dbReference>
<dbReference type="AlphaFoldDB" id="A0A1X7VUA5"/>
<name>A0A1X7VUA5_AMPQE</name>
<dbReference type="EnsemblMetazoa" id="Aqu2.1.42993_001">
    <property type="protein sequence ID" value="Aqu2.1.42993_001"/>
    <property type="gene ID" value="Aqu2.1.42993"/>
</dbReference>
<proteinExistence type="predicted"/>
<dbReference type="Gene3D" id="4.10.60.10">
    <property type="entry name" value="Zinc finger, CCHC-type"/>
    <property type="match status" value="1"/>
</dbReference>
<dbReference type="SUPFAM" id="SSF57756">
    <property type="entry name" value="Retrovirus zinc finger-like domains"/>
    <property type="match status" value="1"/>
</dbReference>
<evidence type="ECO:0000259" key="1">
    <source>
        <dbReference type="SMART" id="SM00343"/>
    </source>
</evidence>
<organism evidence="2">
    <name type="scientific">Amphimedon queenslandica</name>
    <name type="common">Sponge</name>
    <dbReference type="NCBI Taxonomy" id="400682"/>
    <lineage>
        <taxon>Eukaryota</taxon>
        <taxon>Metazoa</taxon>
        <taxon>Porifera</taxon>
        <taxon>Demospongiae</taxon>
        <taxon>Heteroscleromorpha</taxon>
        <taxon>Haplosclerida</taxon>
        <taxon>Niphatidae</taxon>
        <taxon>Amphimedon</taxon>
    </lineage>
</organism>
<dbReference type="InterPro" id="IPR001878">
    <property type="entry name" value="Znf_CCHC"/>
</dbReference>